<evidence type="ECO:0000313" key="3">
    <source>
        <dbReference type="Proteomes" id="UP000628710"/>
    </source>
</evidence>
<name>A0A934MZW0_9GAMM</name>
<evidence type="ECO:0000259" key="1">
    <source>
        <dbReference type="Pfam" id="PF13460"/>
    </source>
</evidence>
<dbReference type="Gene3D" id="3.40.50.720">
    <property type="entry name" value="NAD(P)-binding Rossmann-like Domain"/>
    <property type="match status" value="1"/>
</dbReference>
<dbReference type="PANTHER" id="PTHR47129">
    <property type="entry name" value="QUINONE OXIDOREDUCTASE 2"/>
    <property type="match status" value="1"/>
</dbReference>
<organism evidence="2 3">
    <name type="scientific">Marinomonas transparens</name>
    <dbReference type="NCBI Taxonomy" id="2795388"/>
    <lineage>
        <taxon>Bacteria</taxon>
        <taxon>Pseudomonadati</taxon>
        <taxon>Pseudomonadota</taxon>
        <taxon>Gammaproteobacteria</taxon>
        <taxon>Oceanospirillales</taxon>
        <taxon>Oceanospirillaceae</taxon>
        <taxon>Marinomonas</taxon>
    </lineage>
</organism>
<dbReference type="Gene3D" id="3.90.25.10">
    <property type="entry name" value="UDP-galactose 4-epimerase, domain 1"/>
    <property type="match status" value="1"/>
</dbReference>
<dbReference type="Proteomes" id="UP000628710">
    <property type="component" value="Unassembled WGS sequence"/>
</dbReference>
<proteinExistence type="predicted"/>
<dbReference type="RefSeq" id="WP_199466176.1">
    <property type="nucleotide sequence ID" value="NZ_JAEMNX010000001.1"/>
</dbReference>
<keyword evidence="3" id="KW-1185">Reference proteome</keyword>
<dbReference type="SUPFAM" id="SSF51735">
    <property type="entry name" value="NAD(P)-binding Rossmann-fold domains"/>
    <property type="match status" value="1"/>
</dbReference>
<evidence type="ECO:0000313" key="2">
    <source>
        <dbReference type="EMBL" id="MBJ7536092.1"/>
    </source>
</evidence>
<sequence length="281" mass="29983">MTVAITAASGQLGRLAIENLKTRIGAEKIVALVRSPEKAADLGVEVRAFDFTKPENQVSRLEGIETLVLISIGPSPERVKWHTNVIHSAKTAGVKRIIYTSMLKCDISPISIMPDHKNTEAAIVASGLAYTLLRNPWYFEIWTRTLGAAIEAGALISTIGDGKVTPAARHDLAEAIASVAAGDGHENQIYELGGDEAFTFADFAAELSRQIGKDIPYKNLSQAAYEEVLNASGMPALHAKIIADAEHNAGQGWLFDGSKTLSRLIGRPTTSLKQAVAAALA</sequence>
<dbReference type="InterPro" id="IPR052718">
    <property type="entry name" value="NmrA-type_oxidoreductase"/>
</dbReference>
<dbReference type="InterPro" id="IPR036291">
    <property type="entry name" value="NAD(P)-bd_dom_sf"/>
</dbReference>
<feature type="domain" description="NAD(P)-binding" evidence="1">
    <location>
        <begin position="8"/>
        <end position="180"/>
    </location>
</feature>
<dbReference type="CDD" id="cd05269">
    <property type="entry name" value="TMR_SDR_a"/>
    <property type="match status" value="1"/>
</dbReference>
<dbReference type="PANTHER" id="PTHR47129:SF1">
    <property type="entry name" value="NMRA-LIKE DOMAIN-CONTAINING PROTEIN"/>
    <property type="match status" value="1"/>
</dbReference>
<dbReference type="EMBL" id="JAEMNX010000001">
    <property type="protein sequence ID" value="MBJ7536092.1"/>
    <property type="molecule type" value="Genomic_DNA"/>
</dbReference>
<dbReference type="InterPro" id="IPR016040">
    <property type="entry name" value="NAD(P)-bd_dom"/>
</dbReference>
<dbReference type="Pfam" id="PF13460">
    <property type="entry name" value="NAD_binding_10"/>
    <property type="match status" value="1"/>
</dbReference>
<reference evidence="2" key="1">
    <citation type="submission" date="2020-12" db="EMBL/GenBank/DDBJ databases">
        <title>Marinomonas arctica sp. nov., a psychrotolerant bacterium isolated from the Arctic.</title>
        <authorList>
            <person name="Zhang Y."/>
        </authorList>
    </citation>
    <scope>NUCLEOTIDE SEQUENCE</scope>
    <source>
        <strain evidence="2">C1424</strain>
    </source>
</reference>
<protein>
    <submittedName>
        <fullName evidence="2">SDR family oxidoreductase</fullName>
    </submittedName>
</protein>
<accession>A0A934MZW0</accession>
<comment type="caution">
    <text evidence="2">The sequence shown here is derived from an EMBL/GenBank/DDBJ whole genome shotgun (WGS) entry which is preliminary data.</text>
</comment>
<gene>
    <name evidence="2" type="ORF">I8J31_00215</name>
</gene>
<dbReference type="AlphaFoldDB" id="A0A934MZW0"/>